<evidence type="ECO:0000256" key="1">
    <source>
        <dbReference type="SAM" id="MobiDB-lite"/>
    </source>
</evidence>
<protein>
    <submittedName>
        <fullName evidence="2">Uncharacterized protein</fullName>
    </submittedName>
</protein>
<comment type="caution">
    <text evidence="2">The sequence shown here is derived from an EMBL/GenBank/DDBJ whole genome shotgun (WGS) entry which is preliminary data.</text>
</comment>
<dbReference type="EMBL" id="JXTB01000938">
    <property type="protein sequence ID" value="PON31745.1"/>
    <property type="molecule type" value="Genomic_DNA"/>
</dbReference>
<name>A0A2P5A5B4_PARAD</name>
<accession>A0A2P5A5B4</accession>
<reference evidence="3" key="1">
    <citation type="submission" date="2016-06" db="EMBL/GenBank/DDBJ databases">
        <title>Parallel loss of symbiosis genes in relatives of nitrogen-fixing non-legume Parasponia.</title>
        <authorList>
            <person name="Van Velzen R."/>
            <person name="Holmer R."/>
            <person name="Bu F."/>
            <person name="Rutten L."/>
            <person name="Van Zeijl A."/>
            <person name="Liu W."/>
            <person name="Santuari L."/>
            <person name="Cao Q."/>
            <person name="Sharma T."/>
            <person name="Shen D."/>
            <person name="Roswanjaya Y."/>
            <person name="Wardhani T."/>
            <person name="Kalhor M.S."/>
            <person name="Jansen J."/>
            <person name="Van den Hoogen J."/>
            <person name="Gungor B."/>
            <person name="Hartog M."/>
            <person name="Hontelez J."/>
            <person name="Verver J."/>
            <person name="Yang W.-C."/>
            <person name="Schijlen E."/>
            <person name="Repin R."/>
            <person name="Schilthuizen M."/>
            <person name="Schranz E."/>
            <person name="Heidstra R."/>
            <person name="Miyata K."/>
            <person name="Fedorova E."/>
            <person name="Kohlen W."/>
            <person name="Bisseling T."/>
            <person name="Smit S."/>
            <person name="Geurts R."/>
        </authorList>
    </citation>
    <scope>NUCLEOTIDE SEQUENCE [LARGE SCALE GENOMIC DNA]</scope>
    <source>
        <strain evidence="3">cv. WU1-14</strain>
    </source>
</reference>
<gene>
    <name evidence="2" type="ORF">PanWU01x14_367330</name>
</gene>
<evidence type="ECO:0000313" key="3">
    <source>
        <dbReference type="Proteomes" id="UP000237105"/>
    </source>
</evidence>
<dbReference type="Proteomes" id="UP000237105">
    <property type="component" value="Unassembled WGS sequence"/>
</dbReference>
<organism evidence="2 3">
    <name type="scientific">Parasponia andersonii</name>
    <name type="common">Sponia andersonii</name>
    <dbReference type="NCBI Taxonomy" id="3476"/>
    <lineage>
        <taxon>Eukaryota</taxon>
        <taxon>Viridiplantae</taxon>
        <taxon>Streptophyta</taxon>
        <taxon>Embryophyta</taxon>
        <taxon>Tracheophyta</taxon>
        <taxon>Spermatophyta</taxon>
        <taxon>Magnoliopsida</taxon>
        <taxon>eudicotyledons</taxon>
        <taxon>Gunneridae</taxon>
        <taxon>Pentapetalae</taxon>
        <taxon>rosids</taxon>
        <taxon>fabids</taxon>
        <taxon>Rosales</taxon>
        <taxon>Cannabaceae</taxon>
        <taxon>Parasponia</taxon>
    </lineage>
</organism>
<dbReference type="AlphaFoldDB" id="A0A2P5A5B4"/>
<evidence type="ECO:0000313" key="2">
    <source>
        <dbReference type="EMBL" id="PON31745.1"/>
    </source>
</evidence>
<proteinExistence type="predicted"/>
<sequence>MAIFNTGKMGLRYIYLDDPCDETNPTGPVGGRMVTRIVAGGQKSEMATLSSPAAPGGRQRARHGAGEVRQ</sequence>
<feature type="region of interest" description="Disordered" evidence="1">
    <location>
        <begin position="44"/>
        <end position="70"/>
    </location>
</feature>
<keyword evidence="3" id="KW-1185">Reference proteome</keyword>